<gene>
    <name evidence="3" type="ORF">EDM52_13825</name>
</gene>
<accession>A0A3M8C948</accession>
<evidence type="ECO:0000256" key="1">
    <source>
        <dbReference type="SAM" id="MobiDB-lite"/>
    </source>
</evidence>
<dbReference type="AlphaFoldDB" id="A0A3M8C948"/>
<reference evidence="3 4" key="1">
    <citation type="submission" date="2018-10" db="EMBL/GenBank/DDBJ databases">
        <title>Phylogenomics of Brevibacillus.</title>
        <authorList>
            <person name="Dunlap C."/>
        </authorList>
    </citation>
    <scope>NUCLEOTIDE SEQUENCE [LARGE SCALE GENOMIC DNA]</scope>
    <source>
        <strain evidence="3 4">JCM 12215</strain>
    </source>
</reference>
<dbReference type="EMBL" id="RHHR01000026">
    <property type="protein sequence ID" value="RNB72230.1"/>
    <property type="molecule type" value="Genomic_DNA"/>
</dbReference>
<protein>
    <recommendedName>
        <fullName evidence="5">Lipoprotein</fullName>
    </recommendedName>
</protein>
<keyword evidence="4" id="KW-1185">Reference proteome</keyword>
<feature type="compositionally biased region" description="Low complexity" evidence="1">
    <location>
        <begin position="32"/>
        <end position="47"/>
    </location>
</feature>
<feature type="chain" id="PRO_5039400237" description="Lipoprotein" evidence="2">
    <location>
        <begin position="22"/>
        <end position="523"/>
    </location>
</feature>
<feature type="signal peptide" evidence="2">
    <location>
        <begin position="1"/>
        <end position="21"/>
    </location>
</feature>
<evidence type="ECO:0000313" key="3">
    <source>
        <dbReference type="EMBL" id="RNB72230.1"/>
    </source>
</evidence>
<comment type="caution">
    <text evidence="3">The sequence shown here is derived from an EMBL/GenBank/DDBJ whole genome shotgun (WGS) entry which is preliminary data.</text>
</comment>
<dbReference type="Proteomes" id="UP000282028">
    <property type="component" value="Unassembled WGS sequence"/>
</dbReference>
<name>A0A3M8C948_9BACL</name>
<dbReference type="PROSITE" id="PS51257">
    <property type="entry name" value="PROKAR_LIPOPROTEIN"/>
    <property type="match status" value="1"/>
</dbReference>
<feature type="region of interest" description="Disordered" evidence="1">
    <location>
        <begin position="32"/>
        <end position="52"/>
    </location>
</feature>
<evidence type="ECO:0000256" key="2">
    <source>
        <dbReference type="SAM" id="SignalP"/>
    </source>
</evidence>
<keyword evidence="2" id="KW-0732">Signal</keyword>
<dbReference type="SUPFAM" id="SSF82171">
    <property type="entry name" value="DPP6 N-terminal domain-like"/>
    <property type="match status" value="1"/>
</dbReference>
<dbReference type="RefSeq" id="WP_122909567.1">
    <property type="nucleotide sequence ID" value="NZ_CBCSBE010000002.1"/>
</dbReference>
<evidence type="ECO:0008006" key="5">
    <source>
        <dbReference type="Google" id="ProtNLM"/>
    </source>
</evidence>
<dbReference type="OrthoDB" id="2547968at2"/>
<evidence type="ECO:0000313" key="4">
    <source>
        <dbReference type="Proteomes" id="UP000282028"/>
    </source>
</evidence>
<organism evidence="3 4">
    <name type="scientific">Brevibacillus invocatus</name>
    <dbReference type="NCBI Taxonomy" id="173959"/>
    <lineage>
        <taxon>Bacteria</taxon>
        <taxon>Bacillati</taxon>
        <taxon>Bacillota</taxon>
        <taxon>Bacilli</taxon>
        <taxon>Bacillales</taxon>
        <taxon>Paenibacillaceae</taxon>
        <taxon>Brevibacillus</taxon>
    </lineage>
</organism>
<proteinExistence type="predicted"/>
<sequence>MFSLRFFRTGTLLCLTSVLIAGCGFGDSRPPAAASESASSVESIPAVSTPPSDEEEWKVEELPYAYSTMQQNVVIQLNGEPSLHSPIRTIVGIDAQAYTLFFREPMERASVEKAIRNHIKPELIREGLDYLEPALQFHWVHDQQLHVLVSLPAEKTSVSDWMEYRLHVAGATTVKGTSLPEDSPDFYAVALRPGQVWKVAADGKEREKLTDFTTYYVTEMLDAEARFFLLSRNQRYCECDAIYPKLFSVYDSNTDTITRYPVDLAKHYRGEGNFIADRRGFFYAKPDDGVTVPESEFATGVRVDGYVHGASFSLDRTRLLMAVGGAEQKKDLDLIVYDLEAGIEERRLPGVIRGTIPTSEMDGSILTISFADDGRQATFFMRKNEQELIELRYRYDWKTGTVSDWNPPVPADAWSGYTQTDDGMYQMYPNAGIFKGSEAVLEFLGDGLWIPGSHQFVYTKYEDSSEGQVDTQSLYMFDADRKQERVLSTGLPASSFLIGASKDGNWLYLYSSRDLASPPTPAP</sequence>